<organism evidence="2 3">
    <name type="scientific">Labedella endophytica</name>
    <dbReference type="NCBI Taxonomy" id="1523160"/>
    <lineage>
        <taxon>Bacteria</taxon>
        <taxon>Bacillati</taxon>
        <taxon>Actinomycetota</taxon>
        <taxon>Actinomycetes</taxon>
        <taxon>Micrococcales</taxon>
        <taxon>Microbacteriaceae</taxon>
        <taxon>Labedella</taxon>
    </lineage>
</organism>
<evidence type="ECO:0000313" key="3">
    <source>
        <dbReference type="Proteomes" id="UP000274909"/>
    </source>
</evidence>
<comment type="caution">
    <text evidence="2">The sequence shown here is derived from an EMBL/GenBank/DDBJ whole genome shotgun (WGS) entry which is preliminary data.</text>
</comment>
<protein>
    <recommendedName>
        <fullName evidence="4">Lipoprotein</fullName>
    </recommendedName>
</protein>
<dbReference type="Proteomes" id="UP000274909">
    <property type="component" value="Unassembled WGS sequence"/>
</dbReference>
<dbReference type="RefSeq" id="WP_127049882.1">
    <property type="nucleotide sequence ID" value="NZ_RZGZ01000002.1"/>
</dbReference>
<evidence type="ECO:0000256" key="1">
    <source>
        <dbReference type="SAM" id="SignalP"/>
    </source>
</evidence>
<evidence type="ECO:0000313" key="2">
    <source>
        <dbReference type="EMBL" id="RUR01893.1"/>
    </source>
</evidence>
<evidence type="ECO:0008006" key="4">
    <source>
        <dbReference type="Google" id="ProtNLM"/>
    </source>
</evidence>
<keyword evidence="3" id="KW-1185">Reference proteome</keyword>
<reference evidence="2 3" key="1">
    <citation type="submission" date="2018-12" db="EMBL/GenBank/DDBJ databases">
        <authorList>
            <person name="Li F."/>
        </authorList>
    </citation>
    <scope>NUCLEOTIDE SEQUENCE [LARGE SCALE GENOMIC DNA]</scope>
    <source>
        <strain evidence="2 3">EGI 6500705</strain>
    </source>
</reference>
<feature type="chain" id="PRO_5039128590" description="Lipoprotein" evidence="1">
    <location>
        <begin position="33"/>
        <end position="275"/>
    </location>
</feature>
<dbReference type="EMBL" id="RZGZ01000002">
    <property type="protein sequence ID" value="RUR01893.1"/>
    <property type="molecule type" value="Genomic_DNA"/>
</dbReference>
<dbReference type="AlphaFoldDB" id="A0A433JUU4"/>
<dbReference type="PROSITE" id="PS51257">
    <property type="entry name" value="PROKAR_LIPOPROTEIN"/>
    <property type="match status" value="1"/>
</dbReference>
<dbReference type="OrthoDB" id="5115904at2"/>
<gene>
    <name evidence="2" type="ORF">ELQ94_10635</name>
</gene>
<accession>A0A433JUU4</accession>
<proteinExistence type="predicted"/>
<feature type="signal peptide" evidence="1">
    <location>
        <begin position="1"/>
        <end position="32"/>
    </location>
</feature>
<sequence>MQALNKTAILTSATLAGITALLLAGCSTAPDAGDGVDDNAASDGAPPAGVFEFQTPAYGSEGELVIRIPADLLDAAGSDGDGLLVGEVTAKAHELDSSSSCAFDLVVDYRGEGLDALERPSMTEEEYAAQVEDELKAALMRRFGVETVEEAVALAPGGAAEVEEVVANIEQTPYAATPAWWVLDATPIDDLDASDPEPGRYLSDDSKTLTFVQSCASDPLDDGSSDEFDFPVETDGAIETFAFVEMTVMKSGTLTIIDAGVSDYERDSNGDWIGG</sequence>
<keyword evidence="1" id="KW-0732">Signal</keyword>
<name>A0A433JUU4_9MICO</name>